<evidence type="ECO:0000256" key="2">
    <source>
        <dbReference type="ARBA" id="ARBA00005810"/>
    </source>
</evidence>
<proteinExistence type="inferred from homology"/>
<dbReference type="GO" id="GO:0046656">
    <property type="term" value="P:folic acid biosynthetic process"/>
    <property type="evidence" value="ECO:0007669"/>
    <property type="project" value="UniProtKB-KW"/>
</dbReference>
<evidence type="ECO:0000256" key="4">
    <source>
        <dbReference type="ARBA" id="ARBA00016218"/>
    </source>
</evidence>
<feature type="domain" description="7,8-dihydro-6-hydroxymethylpterin-pyrophosphokinase" evidence="13">
    <location>
        <begin position="4"/>
        <end position="155"/>
    </location>
</feature>
<evidence type="ECO:0000256" key="7">
    <source>
        <dbReference type="ARBA" id="ARBA00022777"/>
    </source>
</evidence>
<accession>A0A347UM02</accession>
<gene>
    <name evidence="14" type="primary">folK</name>
    <name evidence="14" type="ORF">BAR1_16320</name>
</gene>
<dbReference type="InterPro" id="IPR035907">
    <property type="entry name" value="Hppk_sf"/>
</dbReference>
<keyword evidence="7 14" id="KW-0418">Kinase</keyword>
<dbReference type="PANTHER" id="PTHR43071">
    <property type="entry name" value="2-AMINO-4-HYDROXY-6-HYDROXYMETHYLDIHYDROPTERIDINE PYROPHOSPHOKINASE"/>
    <property type="match status" value="1"/>
</dbReference>
<keyword evidence="8" id="KW-0067">ATP-binding</keyword>
<reference evidence="14 15" key="1">
    <citation type="submission" date="2018-09" db="EMBL/GenBank/DDBJ databases">
        <title>Profundibacter amoris BAR1 gen. nov., sp. nov., a new member of the Roseobacter clade isolated at Lokis Castle Vent Field on the Arctic Mid-Oceanic Ridge.</title>
        <authorList>
            <person name="Le Moine Bauer S."/>
            <person name="Sjoeberg A.G."/>
            <person name="L'Haridon S."/>
            <person name="Stokke R."/>
            <person name="Roalkvam I."/>
            <person name="Steen I.H."/>
            <person name="Dahle H."/>
        </authorList>
    </citation>
    <scope>NUCLEOTIDE SEQUENCE [LARGE SCALE GENOMIC DNA]</scope>
    <source>
        <strain evidence="14 15">BAR1</strain>
    </source>
</reference>
<dbReference type="NCBIfam" id="TIGR01498">
    <property type="entry name" value="folK"/>
    <property type="match status" value="1"/>
</dbReference>
<evidence type="ECO:0000313" key="14">
    <source>
        <dbReference type="EMBL" id="AXX99880.1"/>
    </source>
</evidence>
<name>A0A347UM02_9RHOB</name>
<dbReference type="PANTHER" id="PTHR43071:SF1">
    <property type="entry name" value="2-AMINO-4-HYDROXY-6-HYDROXYMETHYLDIHYDROPTERIDINE PYROPHOSPHOKINASE"/>
    <property type="match status" value="1"/>
</dbReference>
<dbReference type="Proteomes" id="UP000261704">
    <property type="component" value="Chromosome"/>
</dbReference>
<dbReference type="Gene3D" id="3.30.70.560">
    <property type="entry name" value="7,8-Dihydro-6-hydroxymethylpterin-pyrophosphokinase HPPK"/>
    <property type="match status" value="1"/>
</dbReference>
<dbReference type="AlphaFoldDB" id="A0A347UM02"/>
<dbReference type="CDD" id="cd00483">
    <property type="entry name" value="HPPK"/>
    <property type="match status" value="1"/>
</dbReference>
<dbReference type="GO" id="GO:0046654">
    <property type="term" value="P:tetrahydrofolate biosynthetic process"/>
    <property type="evidence" value="ECO:0007669"/>
    <property type="project" value="UniProtKB-UniPathway"/>
</dbReference>
<dbReference type="SUPFAM" id="SSF55083">
    <property type="entry name" value="6-hydroxymethyl-7,8-dihydropterin pyrophosphokinase, HPPK"/>
    <property type="match status" value="1"/>
</dbReference>
<keyword evidence="9" id="KW-0289">Folate biosynthesis</keyword>
<evidence type="ECO:0000256" key="9">
    <source>
        <dbReference type="ARBA" id="ARBA00022909"/>
    </source>
</evidence>
<dbReference type="GO" id="GO:0003848">
    <property type="term" value="F:2-amino-4-hydroxy-6-hydroxymethyldihydropteridine diphosphokinase activity"/>
    <property type="evidence" value="ECO:0007669"/>
    <property type="project" value="UniProtKB-EC"/>
</dbReference>
<dbReference type="OrthoDB" id="9808041at2"/>
<dbReference type="EMBL" id="CP032125">
    <property type="protein sequence ID" value="AXX99880.1"/>
    <property type="molecule type" value="Genomic_DNA"/>
</dbReference>
<keyword evidence="5 14" id="KW-0808">Transferase</keyword>
<evidence type="ECO:0000259" key="13">
    <source>
        <dbReference type="Pfam" id="PF01288"/>
    </source>
</evidence>
<evidence type="ECO:0000256" key="5">
    <source>
        <dbReference type="ARBA" id="ARBA00022679"/>
    </source>
</evidence>
<dbReference type="UniPathway" id="UPA00077">
    <property type="reaction ID" value="UER00155"/>
</dbReference>
<dbReference type="InterPro" id="IPR000550">
    <property type="entry name" value="Hppk"/>
</dbReference>
<dbReference type="KEGG" id="pamo:BAR1_16320"/>
<comment type="function">
    <text evidence="10">Catalyzes the transfer of pyrophosphate from adenosine triphosphate (ATP) to 6-hydroxymethyl-7,8-dihydropterin, an enzymatic step in folate biosynthesis pathway.</text>
</comment>
<organism evidence="14 15">
    <name type="scientific">Profundibacter amoris</name>
    <dbReference type="NCBI Taxonomy" id="2171755"/>
    <lineage>
        <taxon>Bacteria</taxon>
        <taxon>Pseudomonadati</taxon>
        <taxon>Pseudomonadota</taxon>
        <taxon>Alphaproteobacteria</taxon>
        <taxon>Rhodobacterales</taxon>
        <taxon>Paracoccaceae</taxon>
        <taxon>Profundibacter</taxon>
    </lineage>
</organism>
<evidence type="ECO:0000313" key="15">
    <source>
        <dbReference type="Proteomes" id="UP000261704"/>
    </source>
</evidence>
<dbReference type="Pfam" id="PF01288">
    <property type="entry name" value="HPPK"/>
    <property type="match status" value="1"/>
</dbReference>
<dbReference type="EC" id="2.7.6.3" evidence="3"/>
<keyword evidence="6" id="KW-0547">Nucleotide-binding</keyword>
<evidence type="ECO:0000256" key="1">
    <source>
        <dbReference type="ARBA" id="ARBA00005051"/>
    </source>
</evidence>
<evidence type="ECO:0000256" key="8">
    <source>
        <dbReference type="ARBA" id="ARBA00022840"/>
    </source>
</evidence>
<sequence length="187" mass="20841">MSAIIGLGANLPSKAGVPKQTLCHALTLLESAEIEIKTTSHLYETPCFPAGAGPDYVNAVAMLSTVLSAVDLLSRLHRVEAEMGRERVSRWGQRTLDVDLLAYGEVIHPDLATFQHWLNLPMKEQSKRVPERLILPHPRIQDRAFVLVPLAEIAPDWRHPVLGRTAKQMRDDLEEAEVAQVKALERC</sequence>
<evidence type="ECO:0000256" key="12">
    <source>
        <dbReference type="ARBA" id="ARBA00033413"/>
    </source>
</evidence>
<evidence type="ECO:0000256" key="6">
    <source>
        <dbReference type="ARBA" id="ARBA00022741"/>
    </source>
</evidence>
<protein>
    <recommendedName>
        <fullName evidence="4">2-amino-4-hydroxy-6-hydroxymethyldihydropteridine pyrophosphokinase</fullName>
        <ecNumber evidence="3">2.7.6.3</ecNumber>
    </recommendedName>
    <alternativeName>
        <fullName evidence="11">6-hydroxymethyl-7,8-dihydropterin pyrophosphokinase</fullName>
    </alternativeName>
    <alternativeName>
        <fullName evidence="12">7,8-dihydro-6-hydroxymethylpterin-pyrophosphokinase</fullName>
    </alternativeName>
</protein>
<keyword evidence="15" id="KW-1185">Reference proteome</keyword>
<evidence type="ECO:0000256" key="3">
    <source>
        <dbReference type="ARBA" id="ARBA00013253"/>
    </source>
</evidence>
<comment type="similarity">
    <text evidence="2">Belongs to the HPPK family.</text>
</comment>
<dbReference type="GO" id="GO:0016301">
    <property type="term" value="F:kinase activity"/>
    <property type="evidence" value="ECO:0007669"/>
    <property type="project" value="UniProtKB-KW"/>
</dbReference>
<evidence type="ECO:0000256" key="11">
    <source>
        <dbReference type="ARBA" id="ARBA00029766"/>
    </source>
</evidence>
<evidence type="ECO:0000256" key="10">
    <source>
        <dbReference type="ARBA" id="ARBA00029409"/>
    </source>
</evidence>
<dbReference type="GO" id="GO:0005524">
    <property type="term" value="F:ATP binding"/>
    <property type="evidence" value="ECO:0007669"/>
    <property type="project" value="UniProtKB-KW"/>
</dbReference>
<comment type="pathway">
    <text evidence="1">Cofactor biosynthesis; tetrahydrofolate biosynthesis; 2-amino-4-hydroxy-6-hydroxymethyl-7,8-dihydropteridine diphosphate from 7,8-dihydroneopterin triphosphate: step 4/4.</text>
</comment>